<dbReference type="FunFam" id="2.40.128.330:FF:000001">
    <property type="entry name" value="Magnesium transporter MRS2-1"/>
    <property type="match status" value="1"/>
</dbReference>
<dbReference type="PANTHER" id="PTHR13890">
    <property type="entry name" value="RNA SPLICING PROTEIN MRS2, MITOCHONDRIAL"/>
    <property type="match status" value="1"/>
</dbReference>
<evidence type="ECO:0000256" key="5">
    <source>
        <dbReference type="ARBA" id="ARBA00022842"/>
    </source>
</evidence>
<feature type="transmembrane region" description="Helical" evidence="9">
    <location>
        <begin position="369"/>
        <end position="393"/>
    </location>
</feature>
<evidence type="ECO:0000256" key="6">
    <source>
        <dbReference type="ARBA" id="ARBA00022989"/>
    </source>
</evidence>
<evidence type="ECO:0000256" key="2">
    <source>
        <dbReference type="ARBA" id="ARBA00007535"/>
    </source>
</evidence>
<evidence type="ECO:0000256" key="9">
    <source>
        <dbReference type="RuleBase" id="RU366041"/>
    </source>
</evidence>
<evidence type="ECO:0000256" key="4">
    <source>
        <dbReference type="ARBA" id="ARBA00022692"/>
    </source>
</evidence>
<comment type="caution">
    <text evidence="11">The sequence shown here is derived from an EMBL/GenBank/DDBJ whole genome shotgun (WGS) entry which is preliminary data.</text>
</comment>
<keyword evidence="8 9" id="KW-0472">Membrane</keyword>
<dbReference type="Gene3D" id="1.20.58.340">
    <property type="entry name" value="Magnesium transport protein CorA, transmembrane region"/>
    <property type="match status" value="1"/>
</dbReference>
<feature type="transmembrane region" description="Helical" evidence="9">
    <location>
        <begin position="405"/>
        <end position="428"/>
    </location>
</feature>
<dbReference type="GO" id="GO:0015095">
    <property type="term" value="F:magnesium ion transmembrane transporter activity"/>
    <property type="evidence" value="ECO:0007669"/>
    <property type="project" value="UniProtKB-ARBA"/>
</dbReference>
<dbReference type="InterPro" id="IPR039204">
    <property type="entry name" value="MRS2-like"/>
</dbReference>
<dbReference type="CDD" id="cd12823">
    <property type="entry name" value="Mrs2_Mfm1p-like"/>
    <property type="match status" value="1"/>
</dbReference>
<reference evidence="11 12" key="1">
    <citation type="submission" date="2019-11" db="EMBL/GenBank/DDBJ databases">
        <title>Whole genome sequence of Oryza granulata.</title>
        <authorList>
            <person name="Li W."/>
        </authorList>
    </citation>
    <scope>NUCLEOTIDE SEQUENCE [LARGE SCALE GENOMIC DNA]</scope>
    <source>
        <strain evidence="12">cv. Menghai</strain>
        <tissue evidence="11">Leaf</tissue>
    </source>
</reference>
<dbReference type="Gene3D" id="2.40.128.330">
    <property type="match status" value="1"/>
</dbReference>
<keyword evidence="4 9" id="KW-0812">Transmembrane</keyword>
<evidence type="ECO:0000256" key="10">
    <source>
        <dbReference type="SAM" id="MobiDB-lite"/>
    </source>
</evidence>
<organism evidence="11 12">
    <name type="scientific">Oryza meyeriana var. granulata</name>
    <dbReference type="NCBI Taxonomy" id="110450"/>
    <lineage>
        <taxon>Eukaryota</taxon>
        <taxon>Viridiplantae</taxon>
        <taxon>Streptophyta</taxon>
        <taxon>Embryophyta</taxon>
        <taxon>Tracheophyta</taxon>
        <taxon>Spermatophyta</taxon>
        <taxon>Magnoliopsida</taxon>
        <taxon>Liliopsida</taxon>
        <taxon>Poales</taxon>
        <taxon>Poaceae</taxon>
        <taxon>BOP clade</taxon>
        <taxon>Oryzoideae</taxon>
        <taxon>Oryzeae</taxon>
        <taxon>Oryzinae</taxon>
        <taxon>Oryza</taxon>
        <taxon>Oryza meyeriana</taxon>
    </lineage>
</organism>
<dbReference type="OrthoDB" id="10251508at2759"/>
<evidence type="ECO:0000256" key="3">
    <source>
        <dbReference type="ARBA" id="ARBA00022448"/>
    </source>
</evidence>
<evidence type="ECO:0000313" key="11">
    <source>
        <dbReference type="EMBL" id="KAF0893311.1"/>
    </source>
</evidence>
<sequence length="435" mass="48756">MALPCAFLSAAATTSSFSSSSVSRRCRSVHQVPSLPRPPLAPPARVVGKSKRKAASTRLWMRLDRRGGCEMVMCDKAFVARRSGLPARDLRVLGPLLRRSPSILAREKAMLINLEFIRAIVTADEVLVLEPLAHEVLPFVEKLRKHFPLNSLNSLDADGVSSHVHMDNQDGKLAQHVTCLNEEEGTEHELPIEFQVLDFALEAVCSSYNSTVSDLNRHAVAVLDDLIKSVSTRNLERVRSLKSSLTCLLASVQKVRDEVVHILDDNETMAHLCITRTRKGQKEEVKSIFFQETRLCRTNSSIEKSTSICTSVPLDSDAHMLDMLLEAYFKQLDGIRNRIFLVRQYIVDTEDYVNIQLDNKRNELIRLQLMLIIASFGIAINTFIAAAFAMNIPHRGHNFIIGGPFGPFVGATSSLCMSFIMLMFTYAWRNRLLCT</sequence>
<evidence type="ECO:0000256" key="8">
    <source>
        <dbReference type="ARBA" id="ARBA00023136"/>
    </source>
</evidence>
<dbReference type="Proteomes" id="UP000479710">
    <property type="component" value="Unassembled WGS sequence"/>
</dbReference>
<gene>
    <name evidence="11" type="ORF">E2562_023947</name>
</gene>
<evidence type="ECO:0000256" key="7">
    <source>
        <dbReference type="ARBA" id="ARBA00023065"/>
    </source>
</evidence>
<keyword evidence="3 9" id="KW-0813">Transport</keyword>
<accession>A0A6G1BZZ7</accession>
<comment type="similarity">
    <text evidence="2 9">Belongs to the CorA metal ion transporter (MIT) (TC 1.A.35.5) family.</text>
</comment>
<dbReference type="PANTHER" id="PTHR13890:SF36">
    <property type="entry name" value="MAGNESIUM TRANSPORTER MRS2-H-RELATED"/>
    <property type="match status" value="1"/>
</dbReference>
<name>A0A6G1BZZ7_9ORYZ</name>
<keyword evidence="12" id="KW-1185">Reference proteome</keyword>
<evidence type="ECO:0000256" key="1">
    <source>
        <dbReference type="ARBA" id="ARBA00004141"/>
    </source>
</evidence>
<dbReference type="EMBL" id="SPHZ02000011">
    <property type="protein sequence ID" value="KAF0893310.1"/>
    <property type="molecule type" value="Genomic_DNA"/>
</dbReference>
<dbReference type="AlphaFoldDB" id="A0A6G1BZZ7"/>
<keyword evidence="5 9" id="KW-0460">Magnesium</keyword>
<feature type="region of interest" description="Disordered" evidence="10">
    <location>
        <begin position="32"/>
        <end position="52"/>
    </location>
</feature>
<keyword evidence="6 9" id="KW-1133">Transmembrane helix</keyword>
<protein>
    <recommendedName>
        <fullName evidence="9">Magnesium transporter</fullName>
    </recommendedName>
</protein>
<comment type="subcellular location">
    <subcellularLocation>
        <location evidence="1 9">Membrane</location>
        <topology evidence="1 9">Multi-pass membrane protein</topology>
    </subcellularLocation>
</comment>
<comment type="function">
    <text evidence="9">Magnesium transporter that may mediate the influx of magnesium.</text>
</comment>
<dbReference type="EMBL" id="SPHZ02000011">
    <property type="protein sequence ID" value="KAF0893311.1"/>
    <property type="molecule type" value="Genomic_DNA"/>
</dbReference>
<keyword evidence="7 9" id="KW-0406">Ion transport</keyword>
<dbReference type="GO" id="GO:0016020">
    <property type="term" value="C:membrane"/>
    <property type="evidence" value="ECO:0007669"/>
    <property type="project" value="UniProtKB-SubCell"/>
</dbReference>
<evidence type="ECO:0000313" key="12">
    <source>
        <dbReference type="Proteomes" id="UP000479710"/>
    </source>
</evidence>
<dbReference type="Pfam" id="PF22099">
    <property type="entry name" value="MRS2-like"/>
    <property type="match status" value="1"/>
</dbReference>
<proteinExistence type="inferred from homology"/>